<evidence type="ECO:0000256" key="2">
    <source>
        <dbReference type="ARBA" id="ARBA00023125"/>
    </source>
</evidence>
<dbReference type="PATRIC" id="fig|795797.18.peg.1404"/>
<keyword evidence="8" id="KW-1185">Reference proteome</keyword>
<name>D8JAS4_HALJB</name>
<keyword evidence="3" id="KW-0804">Transcription</keyword>
<dbReference type="PROSITE" id="PS50995">
    <property type="entry name" value="HTH_MARR_2"/>
    <property type="match status" value="1"/>
</dbReference>
<dbReference type="RefSeq" id="WP_008415086.1">
    <property type="nucleotide sequence ID" value="NC_014297.1"/>
</dbReference>
<dbReference type="Pfam" id="PF12802">
    <property type="entry name" value="MarR_2"/>
    <property type="match status" value="1"/>
</dbReference>
<evidence type="ECO:0000313" key="5">
    <source>
        <dbReference type="EMBL" id="ADJ14796.1"/>
    </source>
</evidence>
<dbReference type="STRING" id="795797.HacjB3_07045"/>
<dbReference type="InterPro" id="IPR036390">
    <property type="entry name" value="WH_DNA-bd_sf"/>
</dbReference>
<reference evidence="6 8" key="2">
    <citation type="journal article" date="2014" name="PLoS Genet.">
        <title>Phylogenetically driven sequencing of extremely halophilic archaea reveals strategies for static and dynamic osmo-response.</title>
        <authorList>
            <person name="Becker E.A."/>
            <person name="Seitzer P.M."/>
            <person name="Tritt A."/>
            <person name="Larsen D."/>
            <person name="Krusor M."/>
            <person name="Yao A.I."/>
            <person name="Wu D."/>
            <person name="Madern D."/>
            <person name="Eisen J.A."/>
            <person name="Darling A.E."/>
            <person name="Facciotti M.T."/>
        </authorList>
    </citation>
    <scope>NUCLEOTIDE SEQUENCE [LARGE SCALE GENOMIC DNA]</scope>
    <source>
        <strain evidence="6">B3</strain>
        <strain evidence="8">DSM 18796 / CECT 7217 / JCM 14584 / KCTC 4019 / B3</strain>
    </source>
</reference>
<dbReference type="GO" id="GO:0003677">
    <property type="term" value="F:DNA binding"/>
    <property type="evidence" value="ECO:0007669"/>
    <property type="project" value="UniProtKB-KW"/>
</dbReference>
<dbReference type="SUPFAM" id="SSF46785">
    <property type="entry name" value="Winged helix' DNA-binding domain"/>
    <property type="match status" value="1"/>
</dbReference>
<dbReference type="InterPro" id="IPR000835">
    <property type="entry name" value="HTH_MarR-typ"/>
</dbReference>
<feature type="domain" description="HTH marR-type" evidence="4">
    <location>
        <begin position="4"/>
        <end position="136"/>
    </location>
</feature>
<dbReference type="EMBL" id="CP002062">
    <property type="protein sequence ID" value="ADJ14796.1"/>
    <property type="molecule type" value="Genomic_DNA"/>
</dbReference>
<organism evidence="5 7">
    <name type="scientific">Halalkalicoccus jeotgali (strain DSM 18796 / CECT 7217 / JCM 14584 / KCTC 4019 / B3)</name>
    <dbReference type="NCBI Taxonomy" id="795797"/>
    <lineage>
        <taxon>Archaea</taxon>
        <taxon>Methanobacteriati</taxon>
        <taxon>Methanobacteriota</taxon>
        <taxon>Stenosarchaea group</taxon>
        <taxon>Halobacteria</taxon>
        <taxon>Halobacteriales</taxon>
        <taxon>Halococcaceae</taxon>
        <taxon>Halalkalicoccus</taxon>
    </lineage>
</organism>
<dbReference type="HOGENOM" id="CLU_083287_18_0_2"/>
<gene>
    <name evidence="5" type="ordered locus">HacjB3_07045</name>
    <name evidence="6" type="ORF">C497_05452</name>
</gene>
<keyword evidence="1" id="KW-0805">Transcription regulation</keyword>
<dbReference type="GO" id="GO:0003700">
    <property type="term" value="F:DNA-binding transcription factor activity"/>
    <property type="evidence" value="ECO:0007669"/>
    <property type="project" value="InterPro"/>
</dbReference>
<dbReference type="KEGG" id="hje:HacjB3_07045"/>
<proteinExistence type="predicted"/>
<dbReference type="InterPro" id="IPR036388">
    <property type="entry name" value="WH-like_DNA-bd_sf"/>
</dbReference>
<dbReference type="PANTHER" id="PTHR42756:SF1">
    <property type="entry name" value="TRANSCRIPTIONAL REPRESSOR OF EMRAB OPERON"/>
    <property type="match status" value="1"/>
</dbReference>
<dbReference type="Proteomes" id="UP000011645">
    <property type="component" value="Unassembled WGS sequence"/>
</dbReference>
<dbReference type="EMBL" id="AOHV01000015">
    <property type="protein sequence ID" value="ELY39378.1"/>
    <property type="molecule type" value="Genomic_DNA"/>
</dbReference>
<evidence type="ECO:0000313" key="6">
    <source>
        <dbReference type="EMBL" id="ELY39378.1"/>
    </source>
</evidence>
<dbReference type="Proteomes" id="UP000000390">
    <property type="component" value="Chromosome"/>
</dbReference>
<evidence type="ECO:0000259" key="4">
    <source>
        <dbReference type="PROSITE" id="PS50995"/>
    </source>
</evidence>
<evidence type="ECO:0000256" key="3">
    <source>
        <dbReference type="ARBA" id="ARBA00023163"/>
    </source>
</evidence>
<dbReference type="PANTHER" id="PTHR42756">
    <property type="entry name" value="TRANSCRIPTIONAL REGULATOR, MARR"/>
    <property type="match status" value="1"/>
</dbReference>
<dbReference type="GeneID" id="9419211"/>
<dbReference type="PRINTS" id="PR00598">
    <property type="entry name" value="HTHMARR"/>
</dbReference>
<accession>D8JAS4</accession>
<evidence type="ECO:0000256" key="1">
    <source>
        <dbReference type="ARBA" id="ARBA00023015"/>
    </source>
</evidence>
<dbReference type="AlphaFoldDB" id="D8JAS4"/>
<evidence type="ECO:0000313" key="8">
    <source>
        <dbReference type="Proteomes" id="UP000011645"/>
    </source>
</evidence>
<protein>
    <submittedName>
        <fullName evidence="5">MarR family transcriptional regulator</fullName>
    </submittedName>
</protein>
<evidence type="ECO:0000313" key="7">
    <source>
        <dbReference type="Proteomes" id="UP000000390"/>
    </source>
</evidence>
<keyword evidence="2" id="KW-0238">DNA-binding</keyword>
<dbReference type="Gene3D" id="1.10.10.10">
    <property type="entry name" value="Winged helix-like DNA-binding domain superfamily/Winged helix DNA-binding domain"/>
    <property type="match status" value="1"/>
</dbReference>
<dbReference type="eggNOG" id="arCOG03177">
    <property type="taxonomic scope" value="Archaea"/>
</dbReference>
<reference evidence="5 7" key="1">
    <citation type="journal article" date="2010" name="J. Bacteriol.">
        <title>Complete genome sequence of Halalkalicoccus jeotgali B3(T), an extremely halophilic archaeon.</title>
        <authorList>
            <person name="Roh S.W."/>
            <person name="Nam Y.D."/>
            <person name="Nam S.H."/>
            <person name="Choi S.H."/>
            <person name="Park H.S."/>
            <person name="Bae J.W."/>
        </authorList>
    </citation>
    <scope>NUCLEOTIDE SEQUENCE [LARGE SCALE GENOMIC DNA]</scope>
    <source>
        <strain evidence="5">B3</strain>
        <strain evidence="7">DSM 18796 / CECT 7217 / JCM 14584 / KCTC 4019 / B3</strain>
    </source>
</reference>
<dbReference type="SMART" id="SM00347">
    <property type="entry name" value="HTH_MARR"/>
    <property type="match status" value="1"/>
</dbReference>
<dbReference type="OrthoDB" id="10712at2157"/>
<sequence length="145" mass="16401">MATDERLAWHVSLAGRALSARIQRRLAEYGLGHGEYRVLFALYDEEGLTQTDIVECHHLDKSVVARVTGRLEEKGYVERRPDPEDRRRKRLVLTPAAEELRPAVREIKEEVNAEVTRGLDDGEVESLVAGLRTVARNLGAELEDE</sequence>